<gene>
    <name evidence="1" type="ORF">AO384_1331</name>
</gene>
<organism evidence="1 2">
    <name type="scientific">Moraxella catarrhalis</name>
    <name type="common">Branhamella catarrhalis</name>
    <dbReference type="NCBI Taxonomy" id="480"/>
    <lineage>
        <taxon>Bacteria</taxon>
        <taxon>Pseudomonadati</taxon>
        <taxon>Pseudomonadota</taxon>
        <taxon>Gammaproteobacteria</taxon>
        <taxon>Moraxellales</taxon>
        <taxon>Moraxellaceae</taxon>
        <taxon>Moraxella</taxon>
    </lineage>
</organism>
<evidence type="ECO:0000313" key="2">
    <source>
        <dbReference type="Proteomes" id="UP000078228"/>
    </source>
</evidence>
<reference evidence="1 2" key="1">
    <citation type="journal article" date="2016" name="Genome Biol. Evol.">
        <title>Comparative Genomic Analyses of the Moraxella catarrhalis Serosensitive and Seroresistant Lineages Demonstrate Their Independent Evolution.</title>
        <authorList>
            <person name="Earl J.P."/>
            <person name="de Vries S.P."/>
            <person name="Ahmed A."/>
            <person name="Powell E."/>
            <person name="Schultz M.P."/>
            <person name="Hermans P.W."/>
            <person name="Hill D.J."/>
            <person name="Zhou Z."/>
            <person name="Constantinidou C.I."/>
            <person name="Hu F.Z."/>
            <person name="Bootsma H.J."/>
            <person name="Ehrlich G.D."/>
        </authorList>
    </citation>
    <scope>NUCLEOTIDE SEQUENCE [LARGE SCALE GENOMIC DNA]</scope>
    <source>
        <strain evidence="1 2">Z7542</strain>
    </source>
</reference>
<dbReference type="PATRIC" id="fig|480.237.peg.1452"/>
<comment type="caution">
    <text evidence="1">The sequence shown here is derived from an EMBL/GenBank/DDBJ whole genome shotgun (WGS) entry which is preliminary data.</text>
</comment>
<protein>
    <submittedName>
        <fullName evidence="1">Uncharacterized protein</fullName>
    </submittedName>
</protein>
<accession>A0A198UHA6</accession>
<keyword evidence="2" id="KW-1185">Reference proteome</keyword>
<dbReference type="EMBL" id="LXHC01000022">
    <property type="protein sequence ID" value="OAU95725.1"/>
    <property type="molecule type" value="Genomic_DNA"/>
</dbReference>
<dbReference type="AlphaFoldDB" id="A0A198UHA6"/>
<name>A0A198UHA6_MORCA</name>
<dbReference type="Proteomes" id="UP000078228">
    <property type="component" value="Unassembled WGS sequence"/>
</dbReference>
<proteinExistence type="predicted"/>
<evidence type="ECO:0000313" key="1">
    <source>
        <dbReference type="EMBL" id="OAU95725.1"/>
    </source>
</evidence>
<sequence length="44" mass="4775">MVGGRVCGEGCMIVGSTAGGYLGHRIDNMDWNELGENYKNNIDQ</sequence>